<reference evidence="1" key="1">
    <citation type="submission" date="2024-07" db="EMBL/GenBank/DDBJ databases">
        <title>Metagenome and Metagenome-Assembled Genomes of Archaea from a hot spring from the geothermal field of Los Azufres, Mexico.</title>
        <authorList>
            <person name="Marin-Paredes R."/>
            <person name="Martinez-Romero E."/>
            <person name="Servin-Garciduenas L.E."/>
        </authorList>
    </citation>
    <scope>NUCLEOTIDE SEQUENCE</scope>
    <source>
        <strain evidence="1">AZ1-454</strain>
    </source>
</reference>
<dbReference type="Proteomes" id="UP000053480">
    <property type="component" value="Unassembled WGS sequence"/>
</dbReference>
<name>A0ACC6TLP9_9CREN</name>
<comment type="caution">
    <text evidence="1">The sequence shown here is derived from an EMBL/GenBank/DDBJ whole genome shotgun (WGS) entry which is preliminary data.</text>
</comment>
<evidence type="ECO:0000313" key="1">
    <source>
        <dbReference type="EMBL" id="MEW9490700.1"/>
    </source>
</evidence>
<protein>
    <submittedName>
        <fullName evidence="1">Nucleotidyltransferase domain-containing protein</fullName>
    </submittedName>
</protein>
<evidence type="ECO:0000313" key="2">
    <source>
        <dbReference type="Proteomes" id="UP000053480"/>
    </source>
</evidence>
<proteinExistence type="predicted"/>
<dbReference type="EMBL" id="JZWS03000001">
    <property type="protein sequence ID" value="MEW9490700.1"/>
    <property type="molecule type" value="Genomic_DNA"/>
</dbReference>
<accession>A0ACC6TLP9</accession>
<gene>
    <name evidence="1" type="ORF">TQ35_0000555</name>
</gene>
<sequence length="300" mass="34411">MGRDYFLDKDALVDKQGNIYFVFTNYNPPGYLFAYLKYVYTSRGLWKGYERVLPYYGVKRLIKLPQRFDYEPCYGVTYPVVYLSEVKEHLRPEEGLEKIVRESPKDKATEALIDFIYAHEIDARNAGVTGSLLLGIAHENSDVDLVIYGDKSSEDFLHSFPGFQRDDDWILETSRNYGLSLEVAKRLYNNKTRGIYKGVKFSVLFVNEKPRRYCEMVCRQAGEIETKGTIYGDVKALYYPSSAVLQAEKEYEVISFEGIFSSVMYGARKVSVKGALMQCNDKEVIVVGDRRVGGYVTPDM</sequence>
<organism evidence="1 2">
    <name type="scientific">Candidatus Aramenus sulfurataquae</name>
    <dbReference type="NCBI Taxonomy" id="1326980"/>
    <lineage>
        <taxon>Archaea</taxon>
        <taxon>Thermoproteota</taxon>
        <taxon>Thermoprotei</taxon>
        <taxon>Sulfolobales</taxon>
        <taxon>Sulfolobaceae</taxon>
        <taxon>Candidatus Aramenus</taxon>
    </lineage>
</organism>